<dbReference type="InterPro" id="IPR043519">
    <property type="entry name" value="NT_sf"/>
</dbReference>
<dbReference type="EMBL" id="JAAVUM010000001">
    <property type="protein sequence ID" value="NKE04114.1"/>
    <property type="molecule type" value="Genomic_DNA"/>
</dbReference>
<organism evidence="3 4">
    <name type="scientific">Mesobacillus selenatarsenatis</name>
    <dbReference type="NCBI Taxonomy" id="388741"/>
    <lineage>
        <taxon>Bacteria</taxon>
        <taxon>Bacillati</taxon>
        <taxon>Bacillota</taxon>
        <taxon>Bacilli</taxon>
        <taxon>Bacillales</taxon>
        <taxon>Bacillaceae</taxon>
        <taxon>Mesobacillus</taxon>
    </lineage>
</organism>
<accession>A0A846TD27</accession>
<evidence type="ECO:0000313" key="4">
    <source>
        <dbReference type="Proteomes" id="UP000587942"/>
    </source>
</evidence>
<evidence type="ECO:0000259" key="2">
    <source>
        <dbReference type="Pfam" id="PF13427"/>
    </source>
</evidence>
<evidence type="ECO:0000256" key="1">
    <source>
        <dbReference type="ARBA" id="ARBA00022679"/>
    </source>
</evidence>
<comment type="caution">
    <text evidence="3">The sequence shown here is derived from an EMBL/GenBank/DDBJ whole genome shotgun (WGS) entry which is preliminary data.</text>
</comment>
<dbReference type="AlphaFoldDB" id="A0A846TD27"/>
<reference evidence="3 4" key="1">
    <citation type="submission" date="2020-03" db="EMBL/GenBank/DDBJ databases">
        <authorList>
            <person name="Sun Q."/>
        </authorList>
    </citation>
    <scope>NUCLEOTIDE SEQUENCE [LARGE SCALE GENOMIC DNA]</scope>
    <source>
        <strain evidence="3 4">KACC 21451</strain>
    </source>
</reference>
<protein>
    <submittedName>
        <fullName evidence="3">DUF4111 domain-containing protein</fullName>
    </submittedName>
</protein>
<gene>
    <name evidence="3" type="ORF">GWK17_01275</name>
</gene>
<sequence>MVIPIVVDKVLKDYINLLNEHLPGTLEGLYIHGSIALDAYVENSSDIDFITLTNRRLTVQDKEALSYIHRTIESKYKKPEMDGVYALRGDMGKLYISIDDQIEYPYYNNGELAFGEYFNFNPITWWVLREKGIKVLGPEIEGFQLDSQPIDLRSYVLENMNSYWTNRVQMADASFEQLIQLPTEQIDFEIEWTVLGLLRQFYTIKENDIVSKLAAGEYGLTQLPVEWHNIIKEAMNIRKDKKERVFNSERDRLDHAVRLSKYLINHCNE</sequence>
<dbReference type="Proteomes" id="UP000587942">
    <property type="component" value="Unassembled WGS sequence"/>
</dbReference>
<evidence type="ECO:0000313" key="3">
    <source>
        <dbReference type="EMBL" id="NKE04114.1"/>
    </source>
</evidence>
<dbReference type="InterPro" id="IPR025184">
    <property type="entry name" value="AadA_C"/>
</dbReference>
<keyword evidence="1" id="KW-0808">Transferase</keyword>
<dbReference type="SUPFAM" id="SSF81301">
    <property type="entry name" value="Nucleotidyltransferase"/>
    <property type="match status" value="1"/>
</dbReference>
<proteinExistence type="predicted"/>
<dbReference type="GO" id="GO:0016740">
    <property type="term" value="F:transferase activity"/>
    <property type="evidence" value="ECO:0007669"/>
    <property type="project" value="UniProtKB-KW"/>
</dbReference>
<dbReference type="RefSeq" id="WP_167830634.1">
    <property type="nucleotide sequence ID" value="NZ_JAAVUM010000001.1"/>
</dbReference>
<feature type="domain" description="Adenylyltransferase AadA C-terminal" evidence="2">
    <location>
        <begin position="169"/>
        <end position="258"/>
    </location>
</feature>
<name>A0A846TD27_9BACI</name>
<dbReference type="Pfam" id="PF13427">
    <property type="entry name" value="AadA_C"/>
    <property type="match status" value="1"/>
</dbReference>